<dbReference type="AlphaFoldDB" id="A0AAD7E7A9"/>
<evidence type="ECO:0000313" key="2">
    <source>
        <dbReference type="Proteomes" id="UP001218218"/>
    </source>
</evidence>
<proteinExistence type="predicted"/>
<name>A0AAD7E7A9_9AGAR</name>
<gene>
    <name evidence="1" type="ORF">DFH08DRAFT_827425</name>
</gene>
<organism evidence="1 2">
    <name type="scientific">Mycena albidolilacea</name>
    <dbReference type="NCBI Taxonomy" id="1033008"/>
    <lineage>
        <taxon>Eukaryota</taxon>
        <taxon>Fungi</taxon>
        <taxon>Dikarya</taxon>
        <taxon>Basidiomycota</taxon>
        <taxon>Agaricomycotina</taxon>
        <taxon>Agaricomycetes</taxon>
        <taxon>Agaricomycetidae</taxon>
        <taxon>Agaricales</taxon>
        <taxon>Marasmiineae</taxon>
        <taxon>Mycenaceae</taxon>
        <taxon>Mycena</taxon>
    </lineage>
</organism>
<accession>A0AAD7E7A9</accession>
<comment type="caution">
    <text evidence="1">The sequence shown here is derived from an EMBL/GenBank/DDBJ whole genome shotgun (WGS) entry which is preliminary data.</text>
</comment>
<dbReference type="Proteomes" id="UP001218218">
    <property type="component" value="Unassembled WGS sequence"/>
</dbReference>
<protein>
    <submittedName>
        <fullName evidence="1">Uncharacterized protein</fullName>
    </submittedName>
</protein>
<reference evidence="1" key="1">
    <citation type="submission" date="2023-03" db="EMBL/GenBank/DDBJ databases">
        <title>Massive genome expansion in bonnet fungi (Mycena s.s.) driven by repeated elements and novel gene families across ecological guilds.</title>
        <authorList>
            <consortium name="Lawrence Berkeley National Laboratory"/>
            <person name="Harder C.B."/>
            <person name="Miyauchi S."/>
            <person name="Viragh M."/>
            <person name="Kuo A."/>
            <person name="Thoen E."/>
            <person name="Andreopoulos B."/>
            <person name="Lu D."/>
            <person name="Skrede I."/>
            <person name="Drula E."/>
            <person name="Henrissat B."/>
            <person name="Morin E."/>
            <person name="Kohler A."/>
            <person name="Barry K."/>
            <person name="LaButti K."/>
            <person name="Morin E."/>
            <person name="Salamov A."/>
            <person name="Lipzen A."/>
            <person name="Mereny Z."/>
            <person name="Hegedus B."/>
            <person name="Baldrian P."/>
            <person name="Stursova M."/>
            <person name="Weitz H."/>
            <person name="Taylor A."/>
            <person name="Grigoriev I.V."/>
            <person name="Nagy L.G."/>
            <person name="Martin F."/>
            <person name="Kauserud H."/>
        </authorList>
    </citation>
    <scope>NUCLEOTIDE SEQUENCE</scope>
    <source>
        <strain evidence="1">CBHHK002</strain>
    </source>
</reference>
<sequence length="225" mass="25204">MIGFLPFLPHFLGCLLAVILSDFYIVQYLGRVGAPLYLIHSKLSLVESFQIHSGPKYLPGFFLTSSTNSTTFGIQDAGAMLLEGARENQTALAFDDVRFLFQKAHGANRADCGSGWRRRATGTRTRSAPRIERNATLFYSRTFCRTLCVHPLHGIRCIVCIDLGSDTIFALVQQEERFLCIEHGLPFIDDWLRGTDSGQHYWDLAETFLAARRAGKIDLIGSRVV</sequence>
<dbReference type="EMBL" id="JARIHO010000132">
    <property type="protein sequence ID" value="KAJ7301551.1"/>
    <property type="molecule type" value="Genomic_DNA"/>
</dbReference>
<evidence type="ECO:0000313" key="1">
    <source>
        <dbReference type="EMBL" id="KAJ7301551.1"/>
    </source>
</evidence>
<keyword evidence="2" id="KW-1185">Reference proteome</keyword>